<evidence type="ECO:0008006" key="4">
    <source>
        <dbReference type="Google" id="ProtNLM"/>
    </source>
</evidence>
<feature type="transmembrane region" description="Helical" evidence="1">
    <location>
        <begin position="422"/>
        <end position="442"/>
    </location>
</feature>
<dbReference type="KEGG" id="bgok:Pr1d_16230"/>
<keyword evidence="1" id="KW-0472">Membrane</keyword>
<feature type="transmembrane region" description="Helical" evidence="1">
    <location>
        <begin position="386"/>
        <end position="410"/>
    </location>
</feature>
<feature type="transmembrane region" description="Helical" evidence="1">
    <location>
        <begin position="102"/>
        <end position="128"/>
    </location>
</feature>
<feature type="transmembrane region" description="Helical" evidence="1">
    <location>
        <begin position="150"/>
        <end position="171"/>
    </location>
</feature>
<feature type="transmembrane region" description="Helical" evidence="1">
    <location>
        <begin position="454"/>
        <end position="476"/>
    </location>
</feature>
<proteinExistence type="predicted"/>
<evidence type="ECO:0000313" key="3">
    <source>
        <dbReference type="Proteomes" id="UP000323917"/>
    </source>
</evidence>
<feature type="transmembrane region" description="Helical" evidence="1">
    <location>
        <begin position="243"/>
        <end position="264"/>
    </location>
</feature>
<dbReference type="EMBL" id="CP042913">
    <property type="protein sequence ID" value="QEG34348.1"/>
    <property type="molecule type" value="Genomic_DNA"/>
</dbReference>
<evidence type="ECO:0000313" key="2">
    <source>
        <dbReference type="EMBL" id="QEG34348.1"/>
    </source>
</evidence>
<keyword evidence="1" id="KW-1133">Transmembrane helix</keyword>
<sequence length="513" mass="57829">MNSTWKSLLWKEWREQRWRLVALTVLLALPAIWFFSSIAVPAIMPFNLWDNLTILSAFANCYIVLAAFFLGMHIAGSENARCTTRFMQAVPTSMWRPGLAKLFVGCLVAVLPLVIFYTVICTILPLLIDNNTLDAAIERLIKEFGTIVDIYGWSLYNLAIGTFGVTSLLLWMSAAGVNRSDEVRAGAIGFLVCGSVWMVFGFLAVWVENHNSLLGNGWLYLIPALPGGPAIALGMSAYRNNQLITPLLTIIGITSHGTILYWYLKRFGRIAVPPKRARASELNFFRWTHKHTEPMRSQWRAIAWKQFRETGPLAAMAVFFVLLIVPIVYYFNSQYPSHSDFGEMLGGASLWAGFFVILVAGIGAYLEDLSPRVNNFWRSRPVNINLWFVVKYVVGLTVLALAFGSLLTPAYWLEIHPAADRIYWFIMAAFFATYSLALLYTISMASYCLLRQPIYAAVLTFGLLFGGIVLVRWLFYDTSQSILFFTTLFVALVSAITIAYLAVKHDWGWKEGR</sequence>
<feature type="transmembrane region" description="Helical" evidence="1">
    <location>
        <begin position="20"/>
        <end position="46"/>
    </location>
</feature>
<feature type="transmembrane region" description="Helical" evidence="1">
    <location>
        <begin position="183"/>
        <end position="207"/>
    </location>
</feature>
<keyword evidence="1" id="KW-0812">Transmembrane</keyword>
<feature type="transmembrane region" description="Helical" evidence="1">
    <location>
        <begin position="482"/>
        <end position="503"/>
    </location>
</feature>
<evidence type="ECO:0000256" key="1">
    <source>
        <dbReference type="SAM" id="Phobius"/>
    </source>
</evidence>
<accession>A0A5B9Q5N6</accession>
<name>A0A5B9Q5N6_9BACT</name>
<dbReference type="Proteomes" id="UP000323917">
    <property type="component" value="Chromosome"/>
</dbReference>
<protein>
    <recommendedName>
        <fullName evidence="4">ABC-2 family transporter protein</fullName>
    </recommendedName>
</protein>
<gene>
    <name evidence="2" type="ORF">Pr1d_16230</name>
</gene>
<organism evidence="2 3">
    <name type="scientific">Bythopirellula goksoeyrii</name>
    <dbReference type="NCBI Taxonomy" id="1400387"/>
    <lineage>
        <taxon>Bacteria</taxon>
        <taxon>Pseudomonadati</taxon>
        <taxon>Planctomycetota</taxon>
        <taxon>Planctomycetia</taxon>
        <taxon>Pirellulales</taxon>
        <taxon>Lacipirellulaceae</taxon>
        <taxon>Bythopirellula</taxon>
    </lineage>
</organism>
<feature type="transmembrane region" description="Helical" evidence="1">
    <location>
        <begin position="313"/>
        <end position="332"/>
    </location>
</feature>
<feature type="transmembrane region" description="Helical" evidence="1">
    <location>
        <begin position="344"/>
        <end position="366"/>
    </location>
</feature>
<keyword evidence="3" id="KW-1185">Reference proteome</keyword>
<feature type="transmembrane region" description="Helical" evidence="1">
    <location>
        <begin position="52"/>
        <end position="75"/>
    </location>
</feature>
<reference evidence="2 3" key="1">
    <citation type="submission" date="2019-08" db="EMBL/GenBank/DDBJ databases">
        <title>Deep-cultivation of Planctomycetes and their phenomic and genomic characterization uncovers novel biology.</title>
        <authorList>
            <person name="Wiegand S."/>
            <person name="Jogler M."/>
            <person name="Boedeker C."/>
            <person name="Pinto D."/>
            <person name="Vollmers J."/>
            <person name="Rivas-Marin E."/>
            <person name="Kohn T."/>
            <person name="Peeters S.H."/>
            <person name="Heuer A."/>
            <person name="Rast P."/>
            <person name="Oberbeckmann S."/>
            <person name="Bunk B."/>
            <person name="Jeske O."/>
            <person name="Meyerdierks A."/>
            <person name="Storesund J.E."/>
            <person name="Kallscheuer N."/>
            <person name="Luecker S."/>
            <person name="Lage O.M."/>
            <person name="Pohl T."/>
            <person name="Merkel B.J."/>
            <person name="Hornburger P."/>
            <person name="Mueller R.-W."/>
            <person name="Bruemmer F."/>
            <person name="Labrenz M."/>
            <person name="Spormann A.M."/>
            <person name="Op den Camp H."/>
            <person name="Overmann J."/>
            <person name="Amann R."/>
            <person name="Jetten M.S.M."/>
            <person name="Mascher T."/>
            <person name="Medema M.H."/>
            <person name="Devos D.P."/>
            <person name="Kaster A.-K."/>
            <person name="Ovreas L."/>
            <person name="Rohde M."/>
            <person name="Galperin M.Y."/>
            <person name="Jogler C."/>
        </authorList>
    </citation>
    <scope>NUCLEOTIDE SEQUENCE [LARGE SCALE GENOMIC DNA]</scope>
    <source>
        <strain evidence="2 3">Pr1d</strain>
    </source>
</reference>
<dbReference type="AlphaFoldDB" id="A0A5B9Q5N6"/>